<dbReference type="Proteomes" id="UP000823388">
    <property type="component" value="Chromosome 8N"/>
</dbReference>
<evidence type="ECO:0000313" key="3">
    <source>
        <dbReference type="Proteomes" id="UP000823388"/>
    </source>
</evidence>
<dbReference type="AlphaFoldDB" id="A0A8T0P6L6"/>
<feature type="region of interest" description="Disordered" evidence="1">
    <location>
        <begin position="19"/>
        <end position="45"/>
    </location>
</feature>
<protein>
    <submittedName>
        <fullName evidence="2">Uncharacterized protein</fullName>
    </submittedName>
</protein>
<evidence type="ECO:0000256" key="1">
    <source>
        <dbReference type="SAM" id="MobiDB-lite"/>
    </source>
</evidence>
<proteinExistence type="predicted"/>
<evidence type="ECO:0000313" key="2">
    <source>
        <dbReference type="EMBL" id="KAG2557393.1"/>
    </source>
</evidence>
<gene>
    <name evidence="2" type="ORF">PVAP13_8NG255701</name>
</gene>
<comment type="caution">
    <text evidence="2">The sequence shown here is derived from an EMBL/GenBank/DDBJ whole genome shotgun (WGS) entry which is preliminary data.</text>
</comment>
<name>A0A8T0P6L6_PANVG</name>
<reference evidence="2" key="1">
    <citation type="submission" date="2020-05" db="EMBL/GenBank/DDBJ databases">
        <title>WGS assembly of Panicum virgatum.</title>
        <authorList>
            <person name="Lovell J.T."/>
            <person name="Jenkins J."/>
            <person name="Shu S."/>
            <person name="Juenger T.E."/>
            <person name="Schmutz J."/>
        </authorList>
    </citation>
    <scope>NUCLEOTIDE SEQUENCE</scope>
    <source>
        <strain evidence="2">AP13</strain>
    </source>
</reference>
<organism evidence="2 3">
    <name type="scientific">Panicum virgatum</name>
    <name type="common">Blackwell switchgrass</name>
    <dbReference type="NCBI Taxonomy" id="38727"/>
    <lineage>
        <taxon>Eukaryota</taxon>
        <taxon>Viridiplantae</taxon>
        <taxon>Streptophyta</taxon>
        <taxon>Embryophyta</taxon>
        <taxon>Tracheophyta</taxon>
        <taxon>Spermatophyta</taxon>
        <taxon>Magnoliopsida</taxon>
        <taxon>Liliopsida</taxon>
        <taxon>Poales</taxon>
        <taxon>Poaceae</taxon>
        <taxon>PACMAD clade</taxon>
        <taxon>Panicoideae</taxon>
        <taxon>Panicodae</taxon>
        <taxon>Paniceae</taxon>
        <taxon>Panicinae</taxon>
        <taxon>Panicum</taxon>
        <taxon>Panicum sect. Hiantes</taxon>
    </lineage>
</organism>
<keyword evidence="3" id="KW-1185">Reference proteome</keyword>
<sequence length="188" mass="20563">MPAHLECGASMPARLGFGRAALPTTTSPHRRHPQAPVPHPSKLDPERSLELLPRIPLAGEVDIHRFRPLLGKSSRLKTRICEAGSCCKSECAVRLARGEASRKWERGLYYRMLRRCKAVMTKKGCPAGLGTSEPIEVCTKKKVLICVDSSSSDEAGASIGKNLHKGKSPQATYLEAFDKQKVCTEKVS</sequence>
<dbReference type="EMBL" id="CM029052">
    <property type="protein sequence ID" value="KAG2557393.1"/>
    <property type="molecule type" value="Genomic_DNA"/>
</dbReference>
<accession>A0A8T0P6L6</accession>